<feature type="signal peptide" evidence="3">
    <location>
        <begin position="1"/>
        <end position="20"/>
    </location>
</feature>
<dbReference type="EMBL" id="QOIP01000010">
    <property type="protein sequence ID" value="RLU17880.1"/>
    <property type="molecule type" value="Genomic_DNA"/>
</dbReference>
<name>A0A3L8DBJ3_OOCBI</name>
<keyword evidence="2" id="KW-0676">Redox-active center</keyword>
<comment type="caution">
    <text evidence="4">The sequence shown here is derived from an EMBL/GenBank/DDBJ whole genome shotgun (WGS) entry which is preliminary data.</text>
</comment>
<keyword evidence="1 3" id="KW-0732">Signal</keyword>
<evidence type="ECO:0000256" key="1">
    <source>
        <dbReference type="ARBA" id="ARBA00022729"/>
    </source>
</evidence>
<reference evidence="4" key="1">
    <citation type="journal article" date="2018" name="Genome Res.">
        <title>The genomic architecture and molecular evolution of ant odorant receptors.</title>
        <authorList>
            <person name="McKenzie S.K."/>
            <person name="Kronauer D.J.C."/>
        </authorList>
    </citation>
    <scope>NUCLEOTIDE SEQUENCE [LARGE SCALE GENOMIC DNA]</scope>
    <source>
        <strain evidence="4">Clonal line C1</strain>
    </source>
</reference>
<dbReference type="PANTHER" id="PTHR13544:SF0">
    <property type="entry name" value="THIOREDOXIN REDUCTASE-LIKE SELENOPROTEIN T"/>
    <property type="match status" value="1"/>
</dbReference>
<gene>
    <name evidence="4" type="ORF">DMN91_010119</name>
</gene>
<dbReference type="InterPro" id="IPR011893">
    <property type="entry name" value="Selenoprotein_Rdx-typ"/>
</dbReference>
<evidence type="ECO:0000313" key="4">
    <source>
        <dbReference type="EMBL" id="RLU17880.1"/>
    </source>
</evidence>
<protein>
    <recommendedName>
        <fullName evidence="5">SelT-like protein</fullName>
    </recommendedName>
</protein>
<reference evidence="4" key="2">
    <citation type="submission" date="2018-07" db="EMBL/GenBank/DDBJ databases">
        <authorList>
            <person name="Mckenzie S.K."/>
            <person name="Kronauer D.J.C."/>
        </authorList>
    </citation>
    <scope>NUCLEOTIDE SEQUENCE</scope>
    <source>
        <strain evidence="4">Clonal line C1</strain>
    </source>
</reference>
<accession>A0A3L8DBJ3</accession>
<evidence type="ECO:0008006" key="5">
    <source>
        <dbReference type="Google" id="ProtNLM"/>
    </source>
</evidence>
<proteinExistence type="predicted"/>
<dbReference type="OrthoDB" id="60822at2759"/>
<sequence length="221" mass="24859">MRWLISLCTLAILLVHGIEANGDEAPLTKLGAKTGPTLRFAYCYSCGYRKVFEQYASILKEKYPELHVEGQNFNPPGYNMFVAKSLGMLKILIIILIVSGFDFGRPLPSVWQWCIDNRFYACILIFLICNAIEGQLISSGAFEIHFNGKHDSYLVLLTEIRLGSSDGAQTARSRPCVSDVPVWSKLETGRIPQPPELFQIIDFHLDMMFSEADVGKISFNK</sequence>
<dbReference type="NCBIfam" id="TIGR02174">
    <property type="entry name" value="CXXU_selWTH"/>
    <property type="match status" value="1"/>
</dbReference>
<dbReference type="AlphaFoldDB" id="A0A3L8DBJ3"/>
<evidence type="ECO:0000256" key="3">
    <source>
        <dbReference type="SAM" id="SignalP"/>
    </source>
</evidence>
<dbReference type="PANTHER" id="PTHR13544">
    <property type="entry name" value="SELENOPROTEIN T"/>
    <property type="match status" value="1"/>
</dbReference>
<dbReference type="GO" id="GO:0045454">
    <property type="term" value="P:cell redox homeostasis"/>
    <property type="evidence" value="ECO:0007669"/>
    <property type="project" value="TreeGrafter"/>
</dbReference>
<dbReference type="InterPro" id="IPR036249">
    <property type="entry name" value="Thioredoxin-like_sf"/>
</dbReference>
<dbReference type="GO" id="GO:0004791">
    <property type="term" value="F:thioredoxin-disulfide reductase (NADPH) activity"/>
    <property type="evidence" value="ECO:0007669"/>
    <property type="project" value="TreeGrafter"/>
</dbReference>
<dbReference type="GO" id="GO:0005789">
    <property type="term" value="C:endoplasmic reticulum membrane"/>
    <property type="evidence" value="ECO:0007669"/>
    <property type="project" value="TreeGrafter"/>
</dbReference>
<dbReference type="Proteomes" id="UP000279307">
    <property type="component" value="Chromosome 10"/>
</dbReference>
<dbReference type="InterPro" id="IPR019389">
    <property type="entry name" value="Selenoprotein_T"/>
</dbReference>
<feature type="chain" id="PRO_5018234852" description="SelT-like protein" evidence="3">
    <location>
        <begin position="21"/>
        <end position="221"/>
    </location>
</feature>
<dbReference type="Pfam" id="PF10262">
    <property type="entry name" value="Rdx"/>
    <property type="match status" value="1"/>
</dbReference>
<evidence type="ECO:0000256" key="2">
    <source>
        <dbReference type="ARBA" id="ARBA00023284"/>
    </source>
</evidence>
<dbReference type="SUPFAM" id="SSF52833">
    <property type="entry name" value="Thioredoxin-like"/>
    <property type="match status" value="1"/>
</dbReference>
<organism evidence="4">
    <name type="scientific">Ooceraea biroi</name>
    <name type="common">Clonal raider ant</name>
    <name type="synonym">Cerapachys biroi</name>
    <dbReference type="NCBI Taxonomy" id="2015173"/>
    <lineage>
        <taxon>Eukaryota</taxon>
        <taxon>Metazoa</taxon>
        <taxon>Ecdysozoa</taxon>
        <taxon>Arthropoda</taxon>
        <taxon>Hexapoda</taxon>
        <taxon>Insecta</taxon>
        <taxon>Pterygota</taxon>
        <taxon>Neoptera</taxon>
        <taxon>Endopterygota</taxon>
        <taxon>Hymenoptera</taxon>
        <taxon>Apocrita</taxon>
        <taxon>Aculeata</taxon>
        <taxon>Formicoidea</taxon>
        <taxon>Formicidae</taxon>
        <taxon>Dorylinae</taxon>
        <taxon>Ooceraea</taxon>
    </lineage>
</organism>